<keyword evidence="17" id="KW-1185">Reference proteome</keyword>
<accession>A0A3N4L6Q3</accession>
<dbReference type="EMBL" id="ML121622">
    <property type="protein sequence ID" value="RPB18567.1"/>
    <property type="molecule type" value="Genomic_DNA"/>
</dbReference>
<evidence type="ECO:0000256" key="2">
    <source>
        <dbReference type="ARBA" id="ARBA00005792"/>
    </source>
</evidence>
<evidence type="ECO:0000313" key="16">
    <source>
        <dbReference type="EMBL" id="RPB18567.1"/>
    </source>
</evidence>
<evidence type="ECO:0000256" key="4">
    <source>
        <dbReference type="ARBA" id="ARBA00022692"/>
    </source>
</evidence>
<dbReference type="Proteomes" id="UP000267821">
    <property type="component" value="Unassembled WGS sequence"/>
</dbReference>
<keyword evidence="6" id="KW-0653">Protein transport</keyword>
<proteinExistence type="inferred from homology"/>
<dbReference type="GO" id="GO:0030150">
    <property type="term" value="P:protein import into mitochondrial matrix"/>
    <property type="evidence" value="ECO:0007669"/>
    <property type="project" value="TreeGrafter"/>
</dbReference>
<keyword evidence="16" id="KW-0675">Receptor</keyword>
<dbReference type="PIRSF" id="PIRSF037707">
    <property type="entry name" value="MAS20_rcpt"/>
    <property type="match status" value="1"/>
</dbReference>
<dbReference type="STRING" id="1051890.A0A3N4L6Q3"/>
<evidence type="ECO:0000256" key="7">
    <source>
        <dbReference type="ARBA" id="ARBA00022989"/>
    </source>
</evidence>
<name>A0A3N4L6Q3_9PEZI</name>
<dbReference type="OrthoDB" id="2154253at2759"/>
<evidence type="ECO:0000256" key="15">
    <source>
        <dbReference type="SAM" id="Phobius"/>
    </source>
</evidence>
<dbReference type="GO" id="GO:0005742">
    <property type="term" value="C:mitochondrial outer membrane translocase complex"/>
    <property type="evidence" value="ECO:0007669"/>
    <property type="project" value="UniProtKB-UniRule"/>
</dbReference>
<dbReference type="GO" id="GO:0006605">
    <property type="term" value="P:protein targeting"/>
    <property type="evidence" value="ECO:0007669"/>
    <property type="project" value="InterPro"/>
</dbReference>
<evidence type="ECO:0000256" key="10">
    <source>
        <dbReference type="ARBA" id="ARBA00042705"/>
    </source>
</evidence>
<dbReference type="InterPro" id="IPR002056">
    <property type="entry name" value="MAS20"/>
</dbReference>
<dbReference type="GO" id="GO:0030943">
    <property type="term" value="F:mitochondrion targeting sequence binding"/>
    <property type="evidence" value="ECO:0007669"/>
    <property type="project" value="TreeGrafter"/>
</dbReference>
<dbReference type="FunFam" id="1.20.960.10:FF:000002">
    <property type="entry name" value="Mitochondrial import receptor subunit TOM20"/>
    <property type="match status" value="1"/>
</dbReference>
<evidence type="ECO:0000256" key="8">
    <source>
        <dbReference type="ARBA" id="ARBA00023128"/>
    </source>
</evidence>
<evidence type="ECO:0000256" key="6">
    <source>
        <dbReference type="ARBA" id="ARBA00022927"/>
    </source>
</evidence>
<dbReference type="Pfam" id="PF02064">
    <property type="entry name" value="MAS20"/>
    <property type="match status" value="1"/>
</dbReference>
<keyword evidence="5 14" id="KW-1000">Mitochondrion outer membrane</keyword>
<keyword evidence="4 15" id="KW-0812">Transmembrane</keyword>
<gene>
    <name evidence="16" type="ORF">L211DRAFT_901972</name>
</gene>
<dbReference type="Gene3D" id="1.20.960.10">
    <property type="entry name" value="Mitochondrial outer membrane translocase complex, subunit Tom20 domain"/>
    <property type="match status" value="1"/>
</dbReference>
<organism evidence="16 17">
    <name type="scientific">Terfezia boudieri ATCC MYA-4762</name>
    <dbReference type="NCBI Taxonomy" id="1051890"/>
    <lineage>
        <taxon>Eukaryota</taxon>
        <taxon>Fungi</taxon>
        <taxon>Dikarya</taxon>
        <taxon>Ascomycota</taxon>
        <taxon>Pezizomycotina</taxon>
        <taxon>Pezizomycetes</taxon>
        <taxon>Pezizales</taxon>
        <taxon>Pezizaceae</taxon>
        <taxon>Terfezia</taxon>
    </lineage>
</organism>
<comment type="subcellular location">
    <subcellularLocation>
        <location evidence="1">Mitochondrion outer membrane</location>
        <topology evidence="1">Single-pass membrane protein</topology>
    </subcellularLocation>
</comment>
<dbReference type="GO" id="GO:0008320">
    <property type="term" value="F:protein transmembrane transporter activity"/>
    <property type="evidence" value="ECO:0007669"/>
    <property type="project" value="TreeGrafter"/>
</dbReference>
<evidence type="ECO:0000256" key="1">
    <source>
        <dbReference type="ARBA" id="ARBA00004572"/>
    </source>
</evidence>
<sequence length="168" mass="18701">MVQTSTIVATTAVTVITLGAAYAIYFDYRRRHDPEFRKALKRDRKRHARSERAQQAAASAQQREIVAKAVRQVQLEGFPVDVEEKEVYFMQEVAQGEVLCQEGPDRALEAALAFYKALKVYPQPGELISIYDKTVPKHVLDILAEMIATDGSIQIGSVPPREAGLGVE</sequence>
<keyword evidence="7 15" id="KW-1133">Transmembrane helix</keyword>
<keyword evidence="9 14" id="KW-0472">Membrane</keyword>
<evidence type="ECO:0000256" key="3">
    <source>
        <dbReference type="ARBA" id="ARBA00022448"/>
    </source>
</evidence>
<dbReference type="FunCoup" id="A0A3N4L6Q3">
    <property type="interactions" value="325"/>
</dbReference>
<evidence type="ECO:0000256" key="11">
    <source>
        <dbReference type="ARBA" id="ARBA00068548"/>
    </source>
</evidence>
<dbReference type="InParanoid" id="A0A3N4L6Q3"/>
<dbReference type="AlphaFoldDB" id="A0A3N4L6Q3"/>
<dbReference type="PANTHER" id="PTHR12430:SF0">
    <property type="entry name" value="TRANSLOCASE OF OUTER MITOCHONDRIAL MEMBRANE 20"/>
    <property type="match status" value="1"/>
</dbReference>
<feature type="transmembrane region" description="Helical" evidence="15">
    <location>
        <begin position="6"/>
        <end position="28"/>
    </location>
</feature>
<evidence type="ECO:0000256" key="13">
    <source>
        <dbReference type="ARBA" id="ARBA00080405"/>
    </source>
</evidence>
<evidence type="ECO:0000313" key="17">
    <source>
        <dbReference type="Proteomes" id="UP000267821"/>
    </source>
</evidence>
<evidence type="ECO:0000256" key="14">
    <source>
        <dbReference type="PIRNR" id="PIRNR037707"/>
    </source>
</evidence>
<evidence type="ECO:0000256" key="9">
    <source>
        <dbReference type="ARBA" id="ARBA00023136"/>
    </source>
</evidence>
<keyword evidence="3" id="KW-0813">Transport</keyword>
<protein>
    <recommendedName>
        <fullName evidence="11">Mitochondrial import receptor subunit TOM20</fullName>
    </recommendedName>
    <alternativeName>
        <fullName evidence="10">Mitochondrial 20 kDa outer membrane protein</fullName>
    </alternativeName>
    <alternativeName>
        <fullName evidence="12">Mitochondrial import receptor subunit tom20</fullName>
    </alternativeName>
    <alternativeName>
        <fullName evidence="13">Translocase of outer membrane 20 kDa subunit</fullName>
    </alternativeName>
</protein>
<dbReference type="GO" id="GO:0016031">
    <property type="term" value="P:tRNA import into mitochondrion"/>
    <property type="evidence" value="ECO:0007669"/>
    <property type="project" value="TreeGrafter"/>
</dbReference>
<dbReference type="InterPro" id="IPR023392">
    <property type="entry name" value="Tom20_dom_sf"/>
</dbReference>
<dbReference type="GO" id="GO:0006886">
    <property type="term" value="P:intracellular protein transport"/>
    <property type="evidence" value="ECO:0007669"/>
    <property type="project" value="InterPro"/>
</dbReference>
<evidence type="ECO:0000256" key="5">
    <source>
        <dbReference type="ARBA" id="ARBA00022787"/>
    </source>
</evidence>
<dbReference type="PANTHER" id="PTHR12430">
    <property type="entry name" value="MITOCHONDRIAL IMPORT RECEPTOR SUBUNIT TOM20"/>
    <property type="match status" value="1"/>
</dbReference>
<evidence type="ECO:0000256" key="12">
    <source>
        <dbReference type="ARBA" id="ARBA00073975"/>
    </source>
</evidence>
<dbReference type="SUPFAM" id="SSF47157">
    <property type="entry name" value="Mitochondrial import receptor subunit Tom20"/>
    <property type="match status" value="1"/>
</dbReference>
<keyword evidence="8 14" id="KW-0496">Mitochondrion</keyword>
<reference evidence="16 17" key="1">
    <citation type="journal article" date="2018" name="Nat. Ecol. Evol.">
        <title>Pezizomycetes genomes reveal the molecular basis of ectomycorrhizal truffle lifestyle.</title>
        <authorList>
            <person name="Murat C."/>
            <person name="Payen T."/>
            <person name="Noel B."/>
            <person name="Kuo A."/>
            <person name="Morin E."/>
            <person name="Chen J."/>
            <person name="Kohler A."/>
            <person name="Krizsan K."/>
            <person name="Balestrini R."/>
            <person name="Da Silva C."/>
            <person name="Montanini B."/>
            <person name="Hainaut M."/>
            <person name="Levati E."/>
            <person name="Barry K.W."/>
            <person name="Belfiori B."/>
            <person name="Cichocki N."/>
            <person name="Clum A."/>
            <person name="Dockter R.B."/>
            <person name="Fauchery L."/>
            <person name="Guy J."/>
            <person name="Iotti M."/>
            <person name="Le Tacon F."/>
            <person name="Lindquist E.A."/>
            <person name="Lipzen A."/>
            <person name="Malagnac F."/>
            <person name="Mello A."/>
            <person name="Molinier V."/>
            <person name="Miyauchi S."/>
            <person name="Poulain J."/>
            <person name="Riccioni C."/>
            <person name="Rubini A."/>
            <person name="Sitrit Y."/>
            <person name="Splivallo R."/>
            <person name="Traeger S."/>
            <person name="Wang M."/>
            <person name="Zifcakova L."/>
            <person name="Wipf D."/>
            <person name="Zambonelli A."/>
            <person name="Paolocci F."/>
            <person name="Nowrousian M."/>
            <person name="Ottonello S."/>
            <person name="Baldrian P."/>
            <person name="Spatafora J.W."/>
            <person name="Henrissat B."/>
            <person name="Nagy L.G."/>
            <person name="Aury J.M."/>
            <person name="Wincker P."/>
            <person name="Grigoriev I.V."/>
            <person name="Bonfante P."/>
            <person name="Martin F.M."/>
        </authorList>
    </citation>
    <scope>NUCLEOTIDE SEQUENCE [LARGE SCALE GENOMIC DNA]</scope>
    <source>
        <strain evidence="16 17">ATCC MYA-4762</strain>
    </source>
</reference>
<comment type="similarity">
    <text evidence="2 14">Belongs to the Tom20 family.</text>
</comment>
<dbReference type="PRINTS" id="PR00351">
    <property type="entry name" value="OM20RECEPTOR"/>
</dbReference>